<sequence>MTQVKHVKHVKHVNHFRHQLRRGAVALALAATLPLPLAGAALAATLPLPLAGAALAAPHAAQAAPAVAPAPPAATTLHLPRPTGPYAIGRDTLHLTDPQRRDPWVPSAGARELMASLYYPARPGTGHHRAPYMNTEEAQLFLRGIHRADVLPAETLAATRTHARTDARPAPGRHPLVVLSPGFSLNRATLSLLSEELASHGYVVALLDHAYESFGTAFPGGRTLTCVACDTVEKAPKDVRKRLMAKVATGRAADIRFVLDALTRTDRHGKHGLRGTHPAWRHSAMIDTRRIGVAGHSIGGNSAAAAMAADPRIRAGVNMDGTFFAPVPHGGLDGRPFLMLGALNGHSPHDEDTSWLRDWRRLDGWKRWLTVRDAGHFSFIDIPVLGAQLGVTDPTAPLPGKRSGEITRDYVTAFFDRHLRGLPRPLLDGPSAANPEVLFQNP</sequence>
<evidence type="ECO:0000256" key="3">
    <source>
        <dbReference type="ARBA" id="ARBA00023098"/>
    </source>
</evidence>
<keyword evidence="1" id="KW-0378">Hydrolase</keyword>
<feature type="region of interest" description="Disordered" evidence="4">
    <location>
        <begin position="78"/>
        <end position="104"/>
    </location>
</feature>
<reference evidence="5" key="1">
    <citation type="submission" date="2022-06" db="EMBL/GenBank/DDBJ databases">
        <title>Complete genome sequence of Streptomyces nigrescens HEK616.</title>
        <authorList>
            <person name="Asamizu S."/>
            <person name="Onaka H."/>
        </authorList>
    </citation>
    <scope>NUCLEOTIDE SEQUENCE</scope>
    <source>
        <strain evidence="5">HEK616</strain>
    </source>
</reference>
<accession>A0ABM8A257</accession>
<keyword evidence="3" id="KW-0443">Lipid metabolism</keyword>
<gene>
    <name evidence="5" type="ORF">HEK616_61640</name>
</gene>
<dbReference type="PANTHER" id="PTHR10272">
    <property type="entry name" value="PLATELET-ACTIVATING FACTOR ACETYLHYDROLASE"/>
    <property type="match status" value="1"/>
</dbReference>
<name>A0ABM8A257_STRNI</name>
<dbReference type="SUPFAM" id="SSF53474">
    <property type="entry name" value="alpha/beta-Hydrolases"/>
    <property type="match status" value="1"/>
</dbReference>
<protein>
    <submittedName>
        <fullName evidence="5">Lipase</fullName>
    </submittedName>
</protein>
<proteinExistence type="predicted"/>
<evidence type="ECO:0000256" key="2">
    <source>
        <dbReference type="ARBA" id="ARBA00022963"/>
    </source>
</evidence>
<keyword evidence="2" id="KW-0442">Lipid degradation</keyword>
<evidence type="ECO:0000256" key="1">
    <source>
        <dbReference type="ARBA" id="ARBA00022801"/>
    </source>
</evidence>
<dbReference type="EMBL" id="AP026073">
    <property type="protein sequence ID" value="BDM72677.1"/>
    <property type="molecule type" value="Genomic_DNA"/>
</dbReference>
<dbReference type="Pfam" id="PF03403">
    <property type="entry name" value="PAF-AH_p_II"/>
    <property type="match status" value="1"/>
</dbReference>
<dbReference type="PANTHER" id="PTHR10272:SF0">
    <property type="entry name" value="PLATELET-ACTIVATING FACTOR ACETYLHYDROLASE"/>
    <property type="match status" value="1"/>
</dbReference>
<feature type="compositionally biased region" description="Basic and acidic residues" evidence="4">
    <location>
        <begin position="91"/>
        <end position="103"/>
    </location>
</feature>
<dbReference type="Gene3D" id="3.40.50.1820">
    <property type="entry name" value="alpha/beta hydrolase"/>
    <property type="match status" value="1"/>
</dbReference>
<keyword evidence="6" id="KW-1185">Reference proteome</keyword>
<evidence type="ECO:0000313" key="6">
    <source>
        <dbReference type="Proteomes" id="UP001059597"/>
    </source>
</evidence>
<evidence type="ECO:0000313" key="5">
    <source>
        <dbReference type="EMBL" id="BDM72677.1"/>
    </source>
</evidence>
<organism evidence="5 6">
    <name type="scientific">Streptomyces nigrescens</name>
    <dbReference type="NCBI Taxonomy" id="1920"/>
    <lineage>
        <taxon>Bacteria</taxon>
        <taxon>Bacillati</taxon>
        <taxon>Actinomycetota</taxon>
        <taxon>Actinomycetes</taxon>
        <taxon>Kitasatosporales</taxon>
        <taxon>Streptomycetaceae</taxon>
        <taxon>Streptomyces</taxon>
    </lineage>
</organism>
<evidence type="ECO:0000256" key="4">
    <source>
        <dbReference type="SAM" id="MobiDB-lite"/>
    </source>
</evidence>
<dbReference type="Proteomes" id="UP001059597">
    <property type="component" value="Chromosome"/>
</dbReference>
<dbReference type="InterPro" id="IPR029058">
    <property type="entry name" value="AB_hydrolase_fold"/>
</dbReference>